<dbReference type="PANTHER" id="PTHR47338:SF5">
    <property type="entry name" value="ZN(II)2CYS6 TRANSCRIPTION FACTOR (EUROFUNG)"/>
    <property type="match status" value="1"/>
</dbReference>
<dbReference type="EMBL" id="JAPCWZ010000004">
    <property type="protein sequence ID" value="KAK8869390.1"/>
    <property type="molecule type" value="Genomic_DNA"/>
</dbReference>
<dbReference type="InterPro" id="IPR036864">
    <property type="entry name" value="Zn2-C6_fun-type_DNA-bd_sf"/>
</dbReference>
<protein>
    <submittedName>
        <fullName evidence="7">Zn(2)-C6 fungal-type domain-containing protein</fullName>
    </submittedName>
</protein>
<dbReference type="PROSITE" id="PS00463">
    <property type="entry name" value="ZN2_CY6_FUNGAL_1"/>
    <property type="match status" value="1"/>
</dbReference>
<evidence type="ECO:0000313" key="7">
    <source>
        <dbReference type="EMBL" id="KAK8869390.1"/>
    </source>
</evidence>
<gene>
    <name evidence="7" type="ORF">PGQ11_007968</name>
</gene>
<keyword evidence="8" id="KW-1185">Reference proteome</keyword>
<dbReference type="Proteomes" id="UP001390339">
    <property type="component" value="Unassembled WGS sequence"/>
</dbReference>
<evidence type="ECO:0000259" key="6">
    <source>
        <dbReference type="PROSITE" id="PS50048"/>
    </source>
</evidence>
<evidence type="ECO:0000313" key="8">
    <source>
        <dbReference type="Proteomes" id="UP001390339"/>
    </source>
</evidence>
<dbReference type="CDD" id="cd12148">
    <property type="entry name" value="fungal_TF_MHR"/>
    <property type="match status" value="1"/>
</dbReference>
<feature type="domain" description="Zn(2)-C6 fungal-type" evidence="6">
    <location>
        <begin position="7"/>
        <end position="37"/>
    </location>
</feature>
<dbReference type="SMART" id="SM00066">
    <property type="entry name" value="GAL4"/>
    <property type="match status" value="1"/>
</dbReference>
<keyword evidence="2" id="KW-0479">Metal-binding</keyword>
<dbReference type="PANTHER" id="PTHR47338">
    <property type="entry name" value="ZN(II)2CYS6 TRANSCRIPTION FACTOR (EUROFUNG)-RELATED"/>
    <property type="match status" value="1"/>
</dbReference>
<evidence type="ECO:0000256" key="4">
    <source>
        <dbReference type="ARBA" id="ARBA00023163"/>
    </source>
</evidence>
<dbReference type="SUPFAM" id="SSF57701">
    <property type="entry name" value="Zn2/Cys6 DNA-binding domain"/>
    <property type="match status" value="1"/>
</dbReference>
<evidence type="ECO:0000256" key="5">
    <source>
        <dbReference type="ARBA" id="ARBA00023242"/>
    </source>
</evidence>
<name>A0ABR2IX10_9PEZI</name>
<organism evidence="7 8">
    <name type="scientific">Apiospora arundinis</name>
    <dbReference type="NCBI Taxonomy" id="335852"/>
    <lineage>
        <taxon>Eukaryota</taxon>
        <taxon>Fungi</taxon>
        <taxon>Dikarya</taxon>
        <taxon>Ascomycota</taxon>
        <taxon>Pezizomycotina</taxon>
        <taxon>Sordariomycetes</taxon>
        <taxon>Xylariomycetidae</taxon>
        <taxon>Amphisphaeriales</taxon>
        <taxon>Apiosporaceae</taxon>
        <taxon>Apiospora</taxon>
    </lineage>
</organism>
<dbReference type="InterPro" id="IPR001138">
    <property type="entry name" value="Zn2Cys6_DnaBD"/>
</dbReference>
<dbReference type="CDD" id="cd00067">
    <property type="entry name" value="GAL4"/>
    <property type="match status" value="1"/>
</dbReference>
<keyword evidence="4" id="KW-0804">Transcription</keyword>
<proteinExistence type="predicted"/>
<dbReference type="InterPro" id="IPR050815">
    <property type="entry name" value="TF_fung"/>
</dbReference>
<reference evidence="7 8" key="1">
    <citation type="journal article" date="2024" name="IMA Fungus">
        <title>Apiospora arundinis, a panoply of carbohydrate-active enzymes and secondary metabolites.</title>
        <authorList>
            <person name="Sorensen T."/>
            <person name="Petersen C."/>
            <person name="Muurmann A.T."/>
            <person name="Christiansen J.V."/>
            <person name="Brundto M.L."/>
            <person name="Overgaard C.K."/>
            <person name="Boysen A.T."/>
            <person name="Wollenberg R.D."/>
            <person name="Larsen T.O."/>
            <person name="Sorensen J.L."/>
            <person name="Nielsen K.L."/>
            <person name="Sondergaard T.E."/>
        </authorList>
    </citation>
    <scope>NUCLEOTIDE SEQUENCE [LARGE SCALE GENOMIC DNA]</scope>
    <source>
        <strain evidence="7 8">AAU 773</strain>
    </source>
</reference>
<comment type="subcellular location">
    <subcellularLocation>
        <location evidence="1">Nucleus</location>
    </subcellularLocation>
</comment>
<dbReference type="Pfam" id="PF00172">
    <property type="entry name" value="Zn_clus"/>
    <property type="match status" value="1"/>
</dbReference>
<dbReference type="PROSITE" id="PS50048">
    <property type="entry name" value="ZN2_CY6_FUNGAL_2"/>
    <property type="match status" value="1"/>
</dbReference>
<dbReference type="Gene3D" id="4.10.240.10">
    <property type="entry name" value="Zn(2)-C6 fungal-type DNA-binding domain"/>
    <property type="match status" value="1"/>
</dbReference>
<accession>A0ABR2IX10</accession>
<evidence type="ECO:0000256" key="3">
    <source>
        <dbReference type="ARBA" id="ARBA00023015"/>
    </source>
</evidence>
<comment type="caution">
    <text evidence="7">The sequence shown here is derived from an EMBL/GenBank/DDBJ whole genome shotgun (WGS) entry which is preliminary data.</text>
</comment>
<keyword evidence="3" id="KW-0805">Transcription regulation</keyword>
<keyword evidence="5" id="KW-0539">Nucleus</keyword>
<evidence type="ECO:0000256" key="1">
    <source>
        <dbReference type="ARBA" id="ARBA00004123"/>
    </source>
</evidence>
<evidence type="ECO:0000256" key="2">
    <source>
        <dbReference type="ARBA" id="ARBA00022723"/>
    </source>
</evidence>
<sequence length="366" mass="40691">MGRTAVACDLCRDKKRKCDGQRPICESCRTYGLLCGYGRVIHSKRGKYWDQKYVQSLENQVRILSTSAGIGRNDGNDESAGTVKYGGAEMENSNHHRSPKALNDFTSLVWPISPGSNDEPLFVGPGFFNIPFGKSLPAFETPDLQPPSEAAVTIVQIAQDTELKEHLKQIFLETINPYYNFVEESWLQFSGLFPENDPALQFLYSAVFGIAAHCSPRTMHGEAECLIDYAESLVLECCRDHPCISVLRGLLIMSCYKHAILESSQGLVYNYMAIGLSSTLHVGQIHRLPAERAKPLDNIAREASVRTLWSLLFVNGYGTPALGASFRMFWDVSETPSYLSTLPADVTNTTAVAFESHCKLRKKVSF</sequence>